<dbReference type="Pfam" id="PF08502">
    <property type="entry name" value="LeuA_dimer"/>
    <property type="match status" value="1"/>
</dbReference>
<dbReference type="PROSITE" id="PS50991">
    <property type="entry name" value="PYR_CT"/>
    <property type="match status" value="1"/>
</dbReference>
<gene>
    <name evidence="12" type="ORF">FJAP1339_LOCUS4183</name>
</gene>
<dbReference type="Gene3D" id="1.10.238.260">
    <property type="match status" value="1"/>
</dbReference>
<evidence type="ECO:0000256" key="7">
    <source>
        <dbReference type="ARBA" id="ARBA00022679"/>
    </source>
</evidence>
<dbReference type="AlphaFoldDB" id="A0A7S2UWY3"/>
<dbReference type="GO" id="GO:0043714">
    <property type="term" value="F:(R)-citramalate synthase activity"/>
    <property type="evidence" value="ECO:0007669"/>
    <property type="project" value="UniProtKB-EC"/>
</dbReference>
<dbReference type="SMART" id="SM00917">
    <property type="entry name" value="LeuA_dimer"/>
    <property type="match status" value="1"/>
</dbReference>
<dbReference type="EC" id="2.3.3.21" evidence="9"/>
<evidence type="ECO:0000256" key="6">
    <source>
        <dbReference type="ARBA" id="ARBA00022624"/>
    </source>
</evidence>
<dbReference type="EC" id="2.3.3.13" evidence="3"/>
<organism evidence="12">
    <name type="scientific">Fibrocapsa japonica</name>
    <dbReference type="NCBI Taxonomy" id="94617"/>
    <lineage>
        <taxon>Eukaryota</taxon>
        <taxon>Sar</taxon>
        <taxon>Stramenopiles</taxon>
        <taxon>Ochrophyta</taxon>
        <taxon>Raphidophyceae</taxon>
        <taxon>Chattonellales</taxon>
        <taxon>Chattonellaceae</taxon>
        <taxon>Fibrocapsa</taxon>
    </lineage>
</organism>
<keyword evidence="5" id="KW-0028">Amino-acid biosynthesis</keyword>
<evidence type="ECO:0000256" key="10">
    <source>
        <dbReference type="RuleBase" id="RU003523"/>
    </source>
</evidence>
<feature type="domain" description="Pyruvate carboxyltransferase" evidence="11">
    <location>
        <begin position="92"/>
        <end position="359"/>
    </location>
</feature>
<dbReference type="Gene3D" id="3.20.20.70">
    <property type="entry name" value="Aldolase class I"/>
    <property type="match status" value="1"/>
</dbReference>
<keyword evidence="7 10" id="KW-0808">Transferase</keyword>
<dbReference type="SUPFAM" id="SSF110921">
    <property type="entry name" value="2-isopropylmalate synthase LeuA, allosteric (dimerisation) domain"/>
    <property type="match status" value="1"/>
</dbReference>
<sequence length="657" mass="72380">MGLLPGLVWRQVLCAACAVILIDYGSSFLQPLKRSQQFQTRSALKYKTNGRHVLMTLTDNDQRQDVEEKRKEMIPLASPLPEGTMWAGQQEVEIYDTTLRDGTQAESISVSVEGKLRIAERLAEFGVHYIEGGWPGSNPKDKEFFERAKTELSPEARTKLTAFGSTRRKFKKAAEDSQIAALVDSGVDCICLVGKSSDFHVDKILEVPREENLAMVHDSIHYLKGLGKEVMLDLEHFIDGFKSNPQYSMSVCQAAVDAGVDVLVMCDTNGGSLPWEVAHVTREVRKMFPEVRLGIHCHNDQELAVANTLEAVREGATVVQGTINGLGERTGNANLCSVIPNLQLKMGYHGVGDKLKDLTSVSRFSDELMNRSPNPAAPFVGASAFAHKGGIHVSAIAKNPLSYQHIEPEEVGNLKRVLVSELAGRSNIMTKVEEYGLIGQDSDLNVWKERSVQILNKVKALEKSGYTFEGAEASVNLMLRRSSDMYTPPFAIQDYMLQIWDQDVDSVMRFSDPSVVEPYYFHGSARATVKVLVMEHTCNEKQLLEVAEGNGPVNALANALMKGLVPTFPVLEELELSDYKVRILDMSCGKSGTSSVVRVMMDFKKSNGDKYTTVGADSNIISASLNALVDGLEYALIGELNCAVDYDTEDGRPRPSS</sequence>
<keyword evidence="6" id="KW-0412">Isoleucine biosynthesis</keyword>
<dbReference type="Pfam" id="PF22617">
    <property type="entry name" value="HCS_D2"/>
    <property type="match status" value="1"/>
</dbReference>
<proteinExistence type="inferred from homology"/>
<dbReference type="GO" id="GO:0009097">
    <property type="term" value="P:isoleucine biosynthetic process"/>
    <property type="evidence" value="ECO:0007669"/>
    <property type="project" value="UniProtKB-UniPathway"/>
</dbReference>
<comment type="similarity">
    <text evidence="2 10">Belongs to the alpha-IPM synthase/homocitrate synthase family.</text>
</comment>
<dbReference type="PANTHER" id="PTHR43538:SF1">
    <property type="entry name" value="(R)-CITRAMALATE SYNTHASE"/>
    <property type="match status" value="1"/>
</dbReference>
<accession>A0A7S2UWY3</accession>
<dbReference type="GO" id="GO:0009098">
    <property type="term" value="P:L-leucine biosynthetic process"/>
    <property type="evidence" value="ECO:0007669"/>
    <property type="project" value="InterPro"/>
</dbReference>
<evidence type="ECO:0000256" key="4">
    <source>
        <dbReference type="ARBA" id="ARBA00022325"/>
    </source>
</evidence>
<dbReference type="PROSITE" id="PS00815">
    <property type="entry name" value="AIPM_HOMOCIT_SYNTH_1"/>
    <property type="match status" value="1"/>
</dbReference>
<dbReference type="Pfam" id="PF00682">
    <property type="entry name" value="HMGL-like"/>
    <property type="match status" value="1"/>
</dbReference>
<dbReference type="InterPro" id="IPR002034">
    <property type="entry name" value="AIPM/Hcit_synth_CS"/>
</dbReference>
<comment type="pathway">
    <text evidence="1">Amino-acid biosynthesis; L-isoleucine biosynthesis; 2-oxobutanoate from pyruvate: step 1/3.</text>
</comment>
<dbReference type="UniPathway" id="UPA00047">
    <property type="reaction ID" value="UER00066"/>
</dbReference>
<evidence type="ECO:0000259" key="11">
    <source>
        <dbReference type="PROSITE" id="PS50991"/>
    </source>
</evidence>
<dbReference type="InterPro" id="IPR013785">
    <property type="entry name" value="Aldolase_TIM"/>
</dbReference>
<keyword evidence="8" id="KW-0100">Branched-chain amino acid biosynthesis</keyword>
<dbReference type="Gene3D" id="3.30.160.270">
    <property type="match status" value="1"/>
</dbReference>
<evidence type="ECO:0000256" key="9">
    <source>
        <dbReference type="ARBA" id="ARBA00034330"/>
    </source>
</evidence>
<evidence type="ECO:0000256" key="8">
    <source>
        <dbReference type="ARBA" id="ARBA00023304"/>
    </source>
</evidence>
<dbReference type="InterPro" id="IPR036230">
    <property type="entry name" value="LeuA_allosteric_dom_sf"/>
</dbReference>
<evidence type="ECO:0000256" key="1">
    <source>
        <dbReference type="ARBA" id="ARBA00004743"/>
    </source>
</evidence>
<evidence type="ECO:0000256" key="3">
    <source>
        <dbReference type="ARBA" id="ARBA00012973"/>
    </source>
</evidence>
<dbReference type="PANTHER" id="PTHR43538">
    <property type="entry name" value="ALPHA-IPM SYNTHASE/HOMOCITRATE SYNTHASE"/>
    <property type="match status" value="1"/>
</dbReference>
<dbReference type="SUPFAM" id="SSF51569">
    <property type="entry name" value="Aldolase"/>
    <property type="match status" value="1"/>
</dbReference>
<name>A0A7S2UWY3_9STRA</name>
<protein>
    <recommendedName>
        <fullName evidence="4">(R)-citramalate synthase</fullName>
        <ecNumber evidence="3">2.3.3.13</ecNumber>
        <ecNumber evidence="9">2.3.3.21</ecNumber>
    </recommendedName>
</protein>
<evidence type="ECO:0000313" key="12">
    <source>
        <dbReference type="EMBL" id="CAD9861661.1"/>
    </source>
</evidence>
<dbReference type="InterPro" id="IPR005675">
    <property type="entry name" value="Citramal_synthase"/>
</dbReference>
<evidence type="ECO:0000256" key="5">
    <source>
        <dbReference type="ARBA" id="ARBA00022605"/>
    </source>
</evidence>
<evidence type="ECO:0000256" key="2">
    <source>
        <dbReference type="ARBA" id="ARBA00006154"/>
    </source>
</evidence>
<dbReference type="NCBIfam" id="TIGR00977">
    <property type="entry name" value="citramal_synth"/>
    <property type="match status" value="1"/>
</dbReference>
<dbReference type="CDD" id="cd07941">
    <property type="entry name" value="DRE_TIM_LeuA3"/>
    <property type="match status" value="1"/>
</dbReference>
<dbReference type="InterPro" id="IPR013709">
    <property type="entry name" value="2-isopropylmalate_synth_dimer"/>
</dbReference>
<dbReference type="EMBL" id="HBHR01008651">
    <property type="protein sequence ID" value="CAD9861661.1"/>
    <property type="molecule type" value="Transcribed_RNA"/>
</dbReference>
<reference evidence="12" key="1">
    <citation type="submission" date="2021-01" db="EMBL/GenBank/DDBJ databases">
        <authorList>
            <person name="Corre E."/>
            <person name="Pelletier E."/>
            <person name="Niang G."/>
            <person name="Scheremetjew M."/>
            <person name="Finn R."/>
            <person name="Kale V."/>
            <person name="Holt S."/>
            <person name="Cochrane G."/>
            <person name="Meng A."/>
            <person name="Brown T."/>
            <person name="Cohen L."/>
        </authorList>
    </citation>
    <scope>NUCLEOTIDE SEQUENCE</scope>
    <source>
        <strain evidence="12">CCMP1661</strain>
    </source>
</reference>
<dbReference type="InterPro" id="IPR000891">
    <property type="entry name" value="PYR_CT"/>
</dbReference>
<dbReference type="InterPro" id="IPR054691">
    <property type="entry name" value="LeuA/HCS_post-cat"/>
</dbReference>
<dbReference type="GO" id="GO:0003852">
    <property type="term" value="F:2-isopropylmalate synthase activity"/>
    <property type="evidence" value="ECO:0007669"/>
    <property type="project" value="UniProtKB-EC"/>
</dbReference>